<evidence type="ECO:0000313" key="1">
    <source>
        <dbReference type="EMBL" id="ACI23079.1"/>
    </source>
</evidence>
<dbReference type="KEGG" id="cbd:CBUD_0245c"/>
<dbReference type="RefSeq" id="WP_010958417.1">
    <property type="nucleotide sequence ID" value="NC_009727.1"/>
</dbReference>
<dbReference type="Proteomes" id="UP000008555">
    <property type="component" value="Chromosome"/>
</dbReference>
<name>B5XHP9_COXBN</name>
<evidence type="ECO:0000313" key="2">
    <source>
        <dbReference type="Proteomes" id="UP000008555"/>
    </source>
</evidence>
<dbReference type="AlphaFoldDB" id="B5XHP9"/>
<proteinExistence type="predicted"/>
<sequence length="41" mass="4873">MVNKLEDLESGFSGRRAIGGHKYYRDFRPRFFPVQLVTLRD</sequence>
<dbReference type="EMBL" id="CP000733">
    <property type="protein sequence ID" value="ACI23079.1"/>
    <property type="molecule type" value="Genomic_DNA"/>
</dbReference>
<gene>
    <name evidence="1" type="ORF">CBUD_0245c</name>
</gene>
<protein>
    <submittedName>
        <fullName evidence="1">Uncharacterized protein</fullName>
    </submittedName>
</protein>
<reference evidence="1 2" key="1">
    <citation type="journal article" date="2009" name="Infect. Immun.">
        <title>Comparative genomics reveal extensive transposon-mediated genomic plasticity and diversity among potential effector proteins within the genus Coxiella.</title>
        <authorList>
            <person name="Beare P.A."/>
            <person name="Unsworth N."/>
            <person name="Andoh M."/>
            <person name="Voth D.E."/>
            <person name="Omsland A."/>
            <person name="Gilk S.D."/>
            <person name="Williams K.P."/>
            <person name="Sobral B.W."/>
            <person name="Kupko J.J.III."/>
            <person name="Porcella S.F."/>
            <person name="Samuel J.E."/>
            <person name="Heinzen R.A."/>
        </authorList>
    </citation>
    <scope>NUCLEOTIDE SEQUENCE [LARGE SCALE GENOMIC DNA]</scope>
    <source>
        <strain evidence="1 2">Dugway 5J108-111</strain>
    </source>
</reference>
<accession>B5XHP9</accession>
<organism evidence="1 2">
    <name type="scientific">Coxiella burnetii (strain Dugway 5J108-111)</name>
    <dbReference type="NCBI Taxonomy" id="434922"/>
    <lineage>
        <taxon>Bacteria</taxon>
        <taxon>Pseudomonadati</taxon>
        <taxon>Pseudomonadota</taxon>
        <taxon>Gammaproteobacteria</taxon>
        <taxon>Legionellales</taxon>
        <taxon>Coxiellaceae</taxon>
        <taxon>Coxiella</taxon>
    </lineage>
</organism>
<dbReference type="HOGENOM" id="CLU_3268786_0_0_6"/>